<gene>
    <name evidence="1" type="ORF">DSO57_1020362</name>
</gene>
<proteinExistence type="predicted"/>
<name>A0ACC2SSM8_9FUNG</name>
<reference evidence="1" key="1">
    <citation type="submission" date="2022-04" db="EMBL/GenBank/DDBJ databases">
        <title>Genome of the entomopathogenic fungus Entomophthora muscae.</title>
        <authorList>
            <person name="Elya C."/>
            <person name="Lovett B.R."/>
            <person name="Lee E."/>
            <person name="Macias A.M."/>
            <person name="Hajek A.E."/>
            <person name="De Bivort B.L."/>
            <person name="Kasson M.T."/>
            <person name="De Fine Licht H.H."/>
            <person name="Stajich J.E."/>
        </authorList>
    </citation>
    <scope>NUCLEOTIDE SEQUENCE</scope>
    <source>
        <strain evidence="1">Berkeley</strain>
    </source>
</reference>
<accession>A0ACC2SSM8</accession>
<evidence type="ECO:0000313" key="2">
    <source>
        <dbReference type="Proteomes" id="UP001165960"/>
    </source>
</evidence>
<protein>
    <submittedName>
        <fullName evidence="1">Uncharacterized protein</fullName>
    </submittedName>
</protein>
<dbReference type="EMBL" id="QTSX02004355">
    <property type="protein sequence ID" value="KAJ9065365.1"/>
    <property type="molecule type" value="Genomic_DNA"/>
</dbReference>
<keyword evidence="2" id="KW-1185">Reference proteome</keyword>
<comment type="caution">
    <text evidence="1">The sequence shown here is derived from an EMBL/GenBank/DDBJ whole genome shotgun (WGS) entry which is preliminary data.</text>
</comment>
<organism evidence="1 2">
    <name type="scientific">Entomophthora muscae</name>
    <dbReference type="NCBI Taxonomy" id="34485"/>
    <lineage>
        <taxon>Eukaryota</taxon>
        <taxon>Fungi</taxon>
        <taxon>Fungi incertae sedis</taxon>
        <taxon>Zoopagomycota</taxon>
        <taxon>Entomophthoromycotina</taxon>
        <taxon>Entomophthoromycetes</taxon>
        <taxon>Entomophthorales</taxon>
        <taxon>Entomophthoraceae</taxon>
        <taxon>Entomophthora</taxon>
    </lineage>
</organism>
<evidence type="ECO:0000313" key="1">
    <source>
        <dbReference type="EMBL" id="KAJ9065365.1"/>
    </source>
</evidence>
<sequence length="87" mass="10199">MPGMFLTKSQDVVFINVKNCEREFDKLTKFGSHPGRKIHWDAIQWVEAMAALSRVHNENVRERYERKELSPIRAIPDSSQWLNNDGK</sequence>
<dbReference type="Proteomes" id="UP001165960">
    <property type="component" value="Unassembled WGS sequence"/>
</dbReference>